<dbReference type="InterPro" id="IPR041698">
    <property type="entry name" value="Methyltransf_25"/>
</dbReference>
<dbReference type="Pfam" id="PF13649">
    <property type="entry name" value="Methyltransf_25"/>
    <property type="match status" value="1"/>
</dbReference>
<evidence type="ECO:0000313" key="6">
    <source>
        <dbReference type="Proteomes" id="UP000260828"/>
    </source>
</evidence>
<evidence type="ECO:0000256" key="1">
    <source>
        <dbReference type="ARBA" id="ARBA00022679"/>
    </source>
</evidence>
<evidence type="ECO:0000313" key="5">
    <source>
        <dbReference type="Proteomes" id="UP000095765"/>
    </source>
</evidence>
<reference evidence="4 6" key="2">
    <citation type="submission" date="2018-08" db="EMBL/GenBank/DDBJ databases">
        <title>A genome reference for cultivated species of the human gut microbiota.</title>
        <authorList>
            <person name="Zou Y."/>
            <person name="Xue W."/>
            <person name="Luo G."/>
        </authorList>
    </citation>
    <scope>NUCLEOTIDE SEQUENCE [LARGE SCALE GENOMIC DNA]</scope>
    <source>
        <strain evidence="4 6">TF05-12AC</strain>
    </source>
</reference>
<dbReference type="EMBL" id="QVME01000001">
    <property type="protein sequence ID" value="RGE70298.1"/>
    <property type="molecule type" value="Genomic_DNA"/>
</dbReference>
<dbReference type="RefSeq" id="WP_055245684.1">
    <property type="nucleotide sequence ID" value="NZ_CABIWA010000001.1"/>
</dbReference>
<feature type="domain" description="Methyltransferase" evidence="2">
    <location>
        <begin position="44"/>
        <end position="133"/>
    </location>
</feature>
<dbReference type="PANTHER" id="PTHR43861">
    <property type="entry name" value="TRANS-ACONITATE 2-METHYLTRANSFERASE-RELATED"/>
    <property type="match status" value="1"/>
</dbReference>
<dbReference type="InterPro" id="IPR029063">
    <property type="entry name" value="SAM-dependent_MTases_sf"/>
</dbReference>
<evidence type="ECO:0000313" key="4">
    <source>
        <dbReference type="EMBL" id="RGE70298.1"/>
    </source>
</evidence>
<dbReference type="OrthoDB" id="9804312at2"/>
<evidence type="ECO:0000259" key="2">
    <source>
        <dbReference type="Pfam" id="PF13649"/>
    </source>
</evidence>
<sequence length="195" mass="21534">MFEIEQVRGYFDERASQWDAVCSHDRYKLAAVVTLARVTPGARVLDIACGTGVLFDELLSRNPASVLGVDLSPNMIAQAQQKHRDPRLQTLAADLFDVEETGFDTAIIYSAYPHFPDKQRLAQKVRAMLAPGGRFLIAHSEGRQTINGRHGGSASLISTPLRPAREEAAAWEPFFQIDMIADTPDLYFISGTADK</sequence>
<evidence type="ECO:0000313" key="3">
    <source>
        <dbReference type="EMBL" id="CUQ00310.1"/>
    </source>
</evidence>
<dbReference type="GO" id="GO:0032259">
    <property type="term" value="P:methylation"/>
    <property type="evidence" value="ECO:0007669"/>
    <property type="project" value="UniProtKB-KW"/>
</dbReference>
<gene>
    <name evidence="4" type="ORF">DXC40_04410</name>
    <name evidence="3" type="ORF">ERS852551_02722</name>
</gene>
<dbReference type="AlphaFoldDB" id="A0A174SYW2"/>
<keyword evidence="1 3" id="KW-0808">Transferase</keyword>
<dbReference type="SUPFAM" id="SSF53335">
    <property type="entry name" value="S-adenosyl-L-methionine-dependent methyltransferases"/>
    <property type="match status" value="1"/>
</dbReference>
<accession>A0A174SYW2</accession>
<name>A0A174SYW2_9FIRM</name>
<dbReference type="Proteomes" id="UP000260828">
    <property type="component" value="Unassembled WGS sequence"/>
</dbReference>
<proteinExistence type="predicted"/>
<dbReference type="Proteomes" id="UP000095765">
    <property type="component" value="Unassembled WGS sequence"/>
</dbReference>
<dbReference type="CDD" id="cd02440">
    <property type="entry name" value="AdoMet_MTases"/>
    <property type="match status" value="1"/>
</dbReference>
<organism evidence="3 5">
    <name type="scientific">Anaerotruncus colihominis</name>
    <dbReference type="NCBI Taxonomy" id="169435"/>
    <lineage>
        <taxon>Bacteria</taxon>
        <taxon>Bacillati</taxon>
        <taxon>Bacillota</taxon>
        <taxon>Clostridia</taxon>
        <taxon>Eubacteriales</taxon>
        <taxon>Oscillospiraceae</taxon>
        <taxon>Anaerotruncus</taxon>
    </lineage>
</organism>
<dbReference type="EMBL" id="CZBE01000020">
    <property type="protein sequence ID" value="CUQ00310.1"/>
    <property type="molecule type" value="Genomic_DNA"/>
</dbReference>
<dbReference type="GO" id="GO:0008168">
    <property type="term" value="F:methyltransferase activity"/>
    <property type="evidence" value="ECO:0007669"/>
    <property type="project" value="UniProtKB-KW"/>
</dbReference>
<reference evidence="3 5" key="1">
    <citation type="submission" date="2015-09" db="EMBL/GenBank/DDBJ databases">
        <authorList>
            <consortium name="Pathogen Informatics"/>
        </authorList>
    </citation>
    <scope>NUCLEOTIDE SEQUENCE [LARGE SCALE GENOMIC DNA]</scope>
    <source>
        <strain evidence="3 5">2789STDY5834939</strain>
    </source>
</reference>
<dbReference type="Gene3D" id="3.40.50.150">
    <property type="entry name" value="Vaccinia Virus protein VP39"/>
    <property type="match status" value="1"/>
</dbReference>
<keyword evidence="3" id="KW-0489">Methyltransferase</keyword>
<protein>
    <submittedName>
        <fullName evidence="4">Class I SAM-dependent methyltransferase</fullName>
    </submittedName>
    <submittedName>
        <fullName evidence="3">Predicted methyltransferase (Contains TPR repeat)</fullName>
    </submittedName>
</protein>